<evidence type="ECO:0000259" key="4">
    <source>
        <dbReference type="Pfam" id="PF01494"/>
    </source>
</evidence>
<dbReference type="EMBL" id="FNTL01000004">
    <property type="protein sequence ID" value="SED69588.1"/>
    <property type="molecule type" value="Genomic_DNA"/>
</dbReference>
<evidence type="ECO:0000256" key="3">
    <source>
        <dbReference type="ARBA" id="ARBA00022827"/>
    </source>
</evidence>
<dbReference type="Gene3D" id="3.30.9.10">
    <property type="entry name" value="D-Amino Acid Oxidase, subunit A, domain 2"/>
    <property type="match status" value="1"/>
</dbReference>
<dbReference type="Gene3D" id="3.40.30.120">
    <property type="match status" value="1"/>
</dbReference>
<dbReference type="InterPro" id="IPR036188">
    <property type="entry name" value="FAD/NAD-bd_sf"/>
</dbReference>
<dbReference type="InterPro" id="IPR050641">
    <property type="entry name" value="RIFMO-like"/>
</dbReference>
<dbReference type="Pfam" id="PF21274">
    <property type="entry name" value="Rng_hyd_C"/>
    <property type="match status" value="1"/>
</dbReference>
<dbReference type="OrthoDB" id="8670884at2"/>
<keyword evidence="2" id="KW-0285">Flavoprotein</keyword>
<reference evidence="6" key="1">
    <citation type="submission" date="2016-10" db="EMBL/GenBank/DDBJ databases">
        <authorList>
            <person name="Varghese N."/>
        </authorList>
    </citation>
    <scope>NUCLEOTIDE SEQUENCE [LARGE SCALE GENOMIC DNA]</scope>
    <source>
        <strain evidence="6">DSM 44719</strain>
    </source>
</reference>
<dbReference type="PANTHER" id="PTHR43004:SF19">
    <property type="entry name" value="BINDING MONOOXYGENASE, PUTATIVE (JCVI)-RELATED"/>
    <property type="match status" value="1"/>
</dbReference>
<dbReference type="PRINTS" id="PR00420">
    <property type="entry name" value="RNGMNOXGNASE"/>
</dbReference>
<dbReference type="InterPro" id="IPR002938">
    <property type="entry name" value="FAD-bd"/>
</dbReference>
<comment type="cofactor">
    <cofactor evidence="1">
        <name>FAD</name>
        <dbReference type="ChEBI" id="CHEBI:57692"/>
    </cofactor>
</comment>
<gene>
    <name evidence="5" type="ORF">SAMN04490220_5238</name>
</gene>
<dbReference type="GO" id="GO:0016709">
    <property type="term" value="F:oxidoreductase activity, acting on paired donors, with incorporation or reduction of molecular oxygen, NAD(P)H as one donor, and incorporation of one atom of oxygen"/>
    <property type="evidence" value="ECO:0007669"/>
    <property type="project" value="UniProtKB-ARBA"/>
</dbReference>
<organism evidence="5 6">
    <name type="scientific">Rhodococcus jostii</name>
    <dbReference type="NCBI Taxonomy" id="132919"/>
    <lineage>
        <taxon>Bacteria</taxon>
        <taxon>Bacillati</taxon>
        <taxon>Actinomycetota</taxon>
        <taxon>Actinomycetes</taxon>
        <taxon>Mycobacteriales</taxon>
        <taxon>Nocardiaceae</taxon>
        <taxon>Rhodococcus</taxon>
    </lineage>
</organism>
<keyword evidence="3" id="KW-0274">FAD</keyword>
<dbReference type="RefSeq" id="WP_073365634.1">
    <property type="nucleotide sequence ID" value="NZ_FNTL01000004.1"/>
</dbReference>
<dbReference type="AlphaFoldDB" id="A0A1H5CT48"/>
<accession>A0A1H5CT48</accession>
<dbReference type="SUPFAM" id="SSF51905">
    <property type="entry name" value="FAD/NAD(P)-binding domain"/>
    <property type="match status" value="1"/>
</dbReference>
<feature type="domain" description="FAD-binding" evidence="4">
    <location>
        <begin position="10"/>
        <end position="360"/>
    </location>
</feature>
<dbReference type="Pfam" id="PF01494">
    <property type="entry name" value="FAD_binding_3"/>
    <property type="match status" value="1"/>
</dbReference>
<dbReference type="PANTHER" id="PTHR43004">
    <property type="entry name" value="TRK SYSTEM POTASSIUM UPTAKE PROTEIN"/>
    <property type="match status" value="1"/>
</dbReference>
<evidence type="ECO:0000313" key="6">
    <source>
        <dbReference type="Proteomes" id="UP000183407"/>
    </source>
</evidence>
<name>A0A1H5CT48_RHOJO</name>
<evidence type="ECO:0000256" key="2">
    <source>
        <dbReference type="ARBA" id="ARBA00022630"/>
    </source>
</evidence>
<dbReference type="Gene3D" id="3.50.50.60">
    <property type="entry name" value="FAD/NAD(P)-binding domain"/>
    <property type="match status" value="1"/>
</dbReference>
<proteinExistence type="predicted"/>
<evidence type="ECO:0000313" key="5">
    <source>
        <dbReference type="EMBL" id="SED69588.1"/>
    </source>
</evidence>
<protein>
    <submittedName>
        <fullName evidence="5">2-polyprenyl-6-methoxyphenol hydroxylase</fullName>
    </submittedName>
</protein>
<dbReference type="GO" id="GO:0071949">
    <property type="term" value="F:FAD binding"/>
    <property type="evidence" value="ECO:0007669"/>
    <property type="project" value="InterPro"/>
</dbReference>
<sequence length="545" mass="57733">MTDNASEVKRTPVLIVGGGPSGLAAALELAHHGVTSLVVEPRVDVDAERPRAKTTNARTMTHLRRWGLAEAVRAASPLPVEWAQDIVFCSTLLGHEITRFENGFQLDVAQPTVAPERGQQAPQPIVETVLRDAVHRSELAVLQLGARVTALEELPDGTVRATVEERGRTRTVLADYVLGCDGGASVVREAIGARFEGTSGERPNLSILFRAPGLADQVPFENAVHHWVMAPGAAGIVGRLDLQDTWWAIVQGVDVRDDAVDATALVHSLIGEPVPVEIVATDPWVARMLLSDSYRKGSMFLVGDAAHLNPPWGGHGYNTCVGDAVNIAWKVAAAVRGWAGPQLLDSYEAERRPVAARTIADAGSQEKALAHHFSTVEIGGDGPSAEDARRRTAEALAVKKSEFHSLGLVLGYAYTASPVVVPDGTTPPADDPVEYVPSACPGSLLPHAWLDDGRSLYDALGREYTLIVLDGAVQTPRHTTALDAVAAKAAEPGVPLTVLRLSGTAGTLGTLLGAPFVLVRPDQHVAWRGSDLAGAEKAIDIAAGW</sequence>
<dbReference type="NCBIfam" id="NF004780">
    <property type="entry name" value="PRK06126.1"/>
    <property type="match status" value="1"/>
</dbReference>
<evidence type="ECO:0000256" key="1">
    <source>
        <dbReference type="ARBA" id="ARBA00001974"/>
    </source>
</evidence>
<dbReference type="Proteomes" id="UP000183407">
    <property type="component" value="Unassembled WGS sequence"/>
</dbReference>